<dbReference type="InterPro" id="IPR036280">
    <property type="entry name" value="Multihaem_cyt_sf"/>
</dbReference>
<protein>
    <submittedName>
        <fullName evidence="10">Doubled CXXCH domain-containing protein</fullName>
    </submittedName>
</protein>
<dbReference type="InterPro" id="IPR012286">
    <property type="entry name" value="Tetrahaem_cytochrome"/>
</dbReference>
<keyword evidence="6" id="KW-0249">Electron transport</keyword>
<dbReference type="Gene3D" id="1.10.287.3080">
    <property type="match status" value="1"/>
</dbReference>
<evidence type="ECO:0000256" key="8">
    <source>
        <dbReference type="SAM" id="Phobius"/>
    </source>
</evidence>
<accession>A0A450TV81</accession>
<sequence>MKPSSPYTHLYRLGGLGIIGLIVFLTIRHLAVPESWDSDTWYRKDALPLLQQQEPVFGGNESCAGTSCHEDERYLIEDARSEHQLRIRWLGWATHKTLSCESCHGPLGEHVQNGLKVQKAVIIRESGLCLRCHEKRLGRKAVVAFREHEYHQSLSVTKQSACVDCHDPHEPK</sequence>
<reference evidence="10" key="1">
    <citation type="submission" date="2019-02" db="EMBL/GenBank/DDBJ databases">
        <authorList>
            <person name="Gruber-Vodicka R. H."/>
            <person name="Seah K. B. B."/>
        </authorList>
    </citation>
    <scope>NUCLEOTIDE SEQUENCE</scope>
    <source>
        <strain evidence="10">BECK_BZ131</strain>
    </source>
</reference>
<keyword evidence="8" id="KW-1133">Transmembrane helix</keyword>
<feature type="transmembrane region" description="Helical" evidence="8">
    <location>
        <begin position="12"/>
        <end position="31"/>
    </location>
</feature>
<evidence type="ECO:0000256" key="1">
    <source>
        <dbReference type="ARBA" id="ARBA00001926"/>
    </source>
</evidence>
<evidence type="ECO:0000256" key="6">
    <source>
        <dbReference type="ARBA" id="ARBA00022982"/>
    </source>
</evidence>
<keyword evidence="7" id="KW-0408">Iron</keyword>
<evidence type="ECO:0000256" key="5">
    <source>
        <dbReference type="ARBA" id="ARBA00022723"/>
    </source>
</evidence>
<gene>
    <name evidence="10" type="ORF">BECKFW1821C_GA0114237_103817</name>
</gene>
<evidence type="ECO:0000256" key="2">
    <source>
        <dbReference type="ARBA" id="ARBA00004196"/>
    </source>
</evidence>
<keyword evidence="8" id="KW-0472">Membrane</keyword>
<dbReference type="Gene3D" id="1.10.720.180">
    <property type="match status" value="1"/>
</dbReference>
<dbReference type="GO" id="GO:0030313">
    <property type="term" value="C:cell envelope"/>
    <property type="evidence" value="ECO:0007669"/>
    <property type="project" value="UniProtKB-SubCell"/>
</dbReference>
<evidence type="ECO:0000256" key="7">
    <source>
        <dbReference type="ARBA" id="ARBA00023004"/>
    </source>
</evidence>
<evidence type="ECO:0000259" key="9">
    <source>
        <dbReference type="Pfam" id="PF14537"/>
    </source>
</evidence>
<dbReference type="EMBL" id="CAADFE010000038">
    <property type="protein sequence ID" value="VFJ72829.1"/>
    <property type="molecule type" value="Genomic_DNA"/>
</dbReference>
<keyword evidence="3" id="KW-0813">Transport</keyword>
<dbReference type="Pfam" id="PF14537">
    <property type="entry name" value="Cytochrom_c3_2"/>
    <property type="match status" value="1"/>
</dbReference>
<keyword evidence="4" id="KW-0349">Heme</keyword>
<organism evidence="10">
    <name type="scientific">Candidatus Kentrum sp. FW</name>
    <dbReference type="NCBI Taxonomy" id="2126338"/>
    <lineage>
        <taxon>Bacteria</taxon>
        <taxon>Pseudomonadati</taxon>
        <taxon>Pseudomonadota</taxon>
        <taxon>Gammaproteobacteria</taxon>
        <taxon>Candidatus Kentrum</taxon>
    </lineage>
</organism>
<feature type="domain" description="Tetrahaem cytochrome" evidence="9">
    <location>
        <begin position="95"/>
        <end position="171"/>
    </location>
</feature>
<name>A0A450TV81_9GAMM</name>
<dbReference type="SUPFAM" id="SSF48695">
    <property type="entry name" value="Multiheme cytochromes"/>
    <property type="match status" value="1"/>
</dbReference>
<comment type="subcellular location">
    <subcellularLocation>
        <location evidence="2">Cell envelope</location>
    </subcellularLocation>
</comment>
<proteinExistence type="predicted"/>
<comment type="cofactor">
    <cofactor evidence="1">
        <name>heme c</name>
        <dbReference type="ChEBI" id="CHEBI:61717"/>
    </cofactor>
</comment>
<evidence type="ECO:0000256" key="4">
    <source>
        <dbReference type="ARBA" id="ARBA00022617"/>
    </source>
</evidence>
<keyword evidence="8" id="KW-0812">Transmembrane</keyword>
<evidence type="ECO:0000256" key="3">
    <source>
        <dbReference type="ARBA" id="ARBA00022448"/>
    </source>
</evidence>
<dbReference type="GO" id="GO:0046872">
    <property type="term" value="F:metal ion binding"/>
    <property type="evidence" value="ECO:0007669"/>
    <property type="project" value="UniProtKB-KW"/>
</dbReference>
<keyword evidence="5" id="KW-0479">Metal-binding</keyword>
<dbReference type="AlphaFoldDB" id="A0A450TV81"/>
<evidence type="ECO:0000313" key="10">
    <source>
        <dbReference type="EMBL" id="VFJ72829.1"/>
    </source>
</evidence>